<protein>
    <recommendedName>
        <fullName evidence="6">Glycosyltransferase 61 catalytic domain-containing protein</fullName>
    </recommendedName>
</protein>
<dbReference type="PANTHER" id="PTHR20961">
    <property type="entry name" value="GLYCOSYLTRANSFERASE"/>
    <property type="match status" value="1"/>
</dbReference>
<reference evidence="7 8" key="1">
    <citation type="journal article" date="2024" name="Nat. Commun.">
        <title>Phylogenomics reveals the evolutionary origins of lichenization in chlorophyte algae.</title>
        <authorList>
            <person name="Puginier C."/>
            <person name="Libourel C."/>
            <person name="Otte J."/>
            <person name="Skaloud P."/>
            <person name="Haon M."/>
            <person name="Grisel S."/>
            <person name="Petersen M."/>
            <person name="Berrin J.G."/>
            <person name="Delaux P.M."/>
            <person name="Dal Grande F."/>
            <person name="Keller J."/>
        </authorList>
    </citation>
    <scope>NUCLEOTIDE SEQUENCE [LARGE SCALE GENOMIC DNA]</scope>
    <source>
        <strain evidence="7 8">SAG 2523</strain>
    </source>
</reference>
<dbReference type="GO" id="GO:0005794">
    <property type="term" value="C:Golgi apparatus"/>
    <property type="evidence" value="ECO:0007669"/>
    <property type="project" value="UniProtKB-ARBA"/>
</dbReference>
<dbReference type="PROSITE" id="PS51257">
    <property type="entry name" value="PROKAR_LIPOPROTEIN"/>
    <property type="match status" value="1"/>
</dbReference>
<accession>A0AAW1T118</accession>
<feature type="chain" id="PRO_5043844839" description="Glycosyltransferase 61 catalytic domain-containing protein" evidence="5">
    <location>
        <begin position="27"/>
        <end position="576"/>
    </location>
</feature>
<dbReference type="EMBL" id="JALJOV010000507">
    <property type="protein sequence ID" value="KAK9863170.1"/>
    <property type="molecule type" value="Genomic_DNA"/>
</dbReference>
<dbReference type="Proteomes" id="UP001485043">
    <property type="component" value="Unassembled WGS sequence"/>
</dbReference>
<dbReference type="InterPro" id="IPR049625">
    <property type="entry name" value="Glyco_transf_61_cat"/>
</dbReference>
<gene>
    <name evidence="7" type="ORF">WJX84_006910</name>
</gene>
<organism evidence="7 8">
    <name type="scientific">Apatococcus fuscideae</name>
    <dbReference type="NCBI Taxonomy" id="2026836"/>
    <lineage>
        <taxon>Eukaryota</taxon>
        <taxon>Viridiplantae</taxon>
        <taxon>Chlorophyta</taxon>
        <taxon>core chlorophytes</taxon>
        <taxon>Trebouxiophyceae</taxon>
        <taxon>Chlorellales</taxon>
        <taxon>Chlorellaceae</taxon>
        <taxon>Apatococcus</taxon>
    </lineage>
</organism>
<evidence type="ECO:0000256" key="2">
    <source>
        <dbReference type="ARBA" id="ARBA00022679"/>
    </source>
</evidence>
<evidence type="ECO:0000256" key="5">
    <source>
        <dbReference type="SAM" id="SignalP"/>
    </source>
</evidence>
<feature type="compositionally biased region" description="Polar residues" evidence="4">
    <location>
        <begin position="78"/>
        <end position="88"/>
    </location>
</feature>
<dbReference type="GO" id="GO:0016763">
    <property type="term" value="F:pentosyltransferase activity"/>
    <property type="evidence" value="ECO:0007669"/>
    <property type="project" value="UniProtKB-ARBA"/>
</dbReference>
<keyword evidence="2" id="KW-0808">Transferase</keyword>
<dbReference type="InterPro" id="IPR007657">
    <property type="entry name" value="Glycosyltransferase_61"/>
</dbReference>
<evidence type="ECO:0000256" key="1">
    <source>
        <dbReference type="ARBA" id="ARBA00022676"/>
    </source>
</evidence>
<feature type="compositionally biased region" description="Low complexity" evidence="4">
    <location>
        <begin position="90"/>
        <end position="107"/>
    </location>
</feature>
<feature type="signal peptide" evidence="5">
    <location>
        <begin position="1"/>
        <end position="26"/>
    </location>
</feature>
<keyword evidence="3" id="KW-0325">Glycoprotein</keyword>
<name>A0AAW1T118_9CHLO</name>
<evidence type="ECO:0000256" key="4">
    <source>
        <dbReference type="SAM" id="MobiDB-lite"/>
    </source>
</evidence>
<evidence type="ECO:0000259" key="6">
    <source>
        <dbReference type="Pfam" id="PF04577"/>
    </source>
</evidence>
<feature type="region of interest" description="Disordered" evidence="4">
    <location>
        <begin position="26"/>
        <end position="129"/>
    </location>
</feature>
<evidence type="ECO:0000256" key="3">
    <source>
        <dbReference type="ARBA" id="ARBA00023180"/>
    </source>
</evidence>
<proteinExistence type="predicted"/>
<evidence type="ECO:0000313" key="7">
    <source>
        <dbReference type="EMBL" id="KAK9863170.1"/>
    </source>
</evidence>
<dbReference type="Pfam" id="PF04577">
    <property type="entry name" value="Glyco_transf_61"/>
    <property type="match status" value="1"/>
</dbReference>
<keyword evidence="5" id="KW-0732">Signal</keyword>
<comment type="caution">
    <text evidence="7">The sequence shown here is derived from an EMBL/GenBank/DDBJ whole genome shotgun (WGS) entry which is preliminary data.</text>
</comment>
<feature type="domain" description="Glycosyltransferase 61 catalytic" evidence="6">
    <location>
        <begin position="383"/>
        <end position="470"/>
    </location>
</feature>
<keyword evidence="1" id="KW-0328">Glycosyltransferase</keyword>
<evidence type="ECO:0000313" key="8">
    <source>
        <dbReference type="Proteomes" id="UP001485043"/>
    </source>
</evidence>
<keyword evidence="8" id="KW-1185">Reference proteome</keyword>
<dbReference type="AlphaFoldDB" id="A0AAW1T118"/>
<sequence>MHGRQHFQQLWVALCIVLSCTPSAWTESASSPPRVPHRSLTAATSHRVGRHSEPGQRPQPHRATLAAAGSQRARDLHSSSPASNQGDSRAQGNGAAATGQQAGQHTASVWSTDSSLRPGAEAQPSSMHVALGERPASVRAAGRQIPLSAHECWWEGTPEEEATPEALTPTSHHTVCRYSNLLLWNQQVYYVAEEPHPHLPRVRTAYEGSMWTETVEIKIVSPDALPEDWPAAPTNTLVAVLFWYISHFGNYGHIFGEHGPNMHVLACSILGYCDHSNSKQTKDLHILFTNTVDKDLVWVWPSQVNEMWACFSQHRPTLLHEPQAERQNKLILIKSAAAGIGPKCRSLFFCRPFFGAEPPDADAMEGWRQRAASCFDIPGNTTLSASEAPLIAVMNRPSGKPRSIHNGAEVADLLRQQFGGQGAIIEHMRFDEGMTVRQQAAAYNKIHILIQVHGAAMANLIFLPRGAIVIDVMQKGFYARISWTMRQVRDYKNLQLSYIPLAEQASHLLPVSLESPKYQDLSSKEREQVARAECPRPEYSDDCSFWWWYGSSVIVDGFQAEQAVWMAMHQVGRGTP</sequence>